<dbReference type="InterPro" id="IPR005645">
    <property type="entry name" value="FSH-like_dom"/>
</dbReference>
<dbReference type="InterPro" id="IPR050593">
    <property type="entry name" value="LovG"/>
</dbReference>
<gene>
    <name evidence="3" type="ORF">FVE85_7153</name>
</gene>
<name>A0A5J4Z8T6_PORPP</name>
<dbReference type="InterPro" id="IPR029058">
    <property type="entry name" value="AB_hydrolase_fold"/>
</dbReference>
<evidence type="ECO:0000313" key="4">
    <source>
        <dbReference type="Proteomes" id="UP000324585"/>
    </source>
</evidence>
<reference evidence="4" key="1">
    <citation type="journal article" date="2019" name="Nat. Commun.">
        <title>Expansion of phycobilisome linker gene families in mesophilic red algae.</title>
        <authorList>
            <person name="Lee J."/>
            <person name="Kim D."/>
            <person name="Bhattacharya D."/>
            <person name="Yoon H.S."/>
        </authorList>
    </citation>
    <scope>NUCLEOTIDE SEQUENCE [LARGE SCALE GENOMIC DNA]</scope>
    <source>
        <strain evidence="4">CCMP 1328</strain>
    </source>
</reference>
<sequence>MQWQPKPAACNATQYQTQSCGLEESLVYIAEHLNQCPHDEAFDGIVGFSQGAAVAAAVAEAQSKGRFPEAFQFRFFILCSGYPPQALKVETPIRGARRLVEIPTLHVFGSAERDRQIPQAASESLASLFRDPVVHRHSFGHIIPIQEESILVYRKFLRSFLDPSPSFDFVQ</sequence>
<dbReference type="EMBL" id="VRMN01000001">
    <property type="protein sequence ID" value="KAA8499568.1"/>
    <property type="molecule type" value="Genomic_DNA"/>
</dbReference>
<dbReference type="PANTHER" id="PTHR48070:SF6">
    <property type="entry name" value="ESTERASE OVCA2"/>
    <property type="match status" value="1"/>
</dbReference>
<dbReference type="SUPFAM" id="SSF53474">
    <property type="entry name" value="alpha/beta-Hydrolases"/>
    <property type="match status" value="1"/>
</dbReference>
<evidence type="ECO:0000313" key="3">
    <source>
        <dbReference type="EMBL" id="KAA8499568.1"/>
    </source>
</evidence>
<dbReference type="GO" id="GO:0016787">
    <property type="term" value="F:hydrolase activity"/>
    <property type="evidence" value="ECO:0007669"/>
    <property type="project" value="UniProtKB-KW"/>
</dbReference>
<keyword evidence="4" id="KW-1185">Reference proteome</keyword>
<proteinExistence type="predicted"/>
<comment type="caution">
    <text evidence="3">The sequence shown here is derived from an EMBL/GenBank/DDBJ whole genome shotgun (WGS) entry which is preliminary data.</text>
</comment>
<dbReference type="GO" id="GO:0005737">
    <property type="term" value="C:cytoplasm"/>
    <property type="evidence" value="ECO:0007669"/>
    <property type="project" value="TreeGrafter"/>
</dbReference>
<organism evidence="3 4">
    <name type="scientific">Porphyridium purpureum</name>
    <name type="common">Red alga</name>
    <name type="synonym">Porphyridium cruentum</name>
    <dbReference type="NCBI Taxonomy" id="35688"/>
    <lineage>
        <taxon>Eukaryota</taxon>
        <taxon>Rhodophyta</taxon>
        <taxon>Bangiophyceae</taxon>
        <taxon>Porphyridiales</taxon>
        <taxon>Porphyridiaceae</taxon>
        <taxon>Porphyridium</taxon>
    </lineage>
</organism>
<evidence type="ECO:0000256" key="1">
    <source>
        <dbReference type="ARBA" id="ARBA00022801"/>
    </source>
</evidence>
<accession>A0A5J4Z8T6</accession>
<feature type="domain" description="Serine hydrolase" evidence="2">
    <location>
        <begin position="16"/>
        <end position="148"/>
    </location>
</feature>
<dbReference type="Pfam" id="PF03959">
    <property type="entry name" value="FSH1"/>
    <property type="match status" value="1"/>
</dbReference>
<dbReference type="PANTHER" id="PTHR48070">
    <property type="entry name" value="ESTERASE OVCA2"/>
    <property type="match status" value="1"/>
</dbReference>
<keyword evidence="1" id="KW-0378">Hydrolase</keyword>
<dbReference type="OrthoDB" id="414698at2759"/>
<protein>
    <submittedName>
        <fullName evidence="3">Rhodanese-like domain-containing protein 6</fullName>
    </submittedName>
</protein>
<dbReference type="Proteomes" id="UP000324585">
    <property type="component" value="Unassembled WGS sequence"/>
</dbReference>
<dbReference type="GO" id="GO:0005634">
    <property type="term" value="C:nucleus"/>
    <property type="evidence" value="ECO:0007669"/>
    <property type="project" value="TreeGrafter"/>
</dbReference>
<dbReference type="AlphaFoldDB" id="A0A5J4Z8T6"/>
<dbReference type="Gene3D" id="3.40.50.1820">
    <property type="entry name" value="alpha/beta hydrolase"/>
    <property type="match status" value="1"/>
</dbReference>
<evidence type="ECO:0000259" key="2">
    <source>
        <dbReference type="Pfam" id="PF03959"/>
    </source>
</evidence>